<name>A0A2W5SKZ0_VARPD</name>
<accession>A0A2W5SKZ0</accession>
<reference evidence="2 3" key="1">
    <citation type="submission" date="2017-08" db="EMBL/GenBank/DDBJ databases">
        <title>Infants hospitalized years apart are colonized by the same room-sourced microbial strains.</title>
        <authorList>
            <person name="Brooks B."/>
            <person name="Olm M.R."/>
            <person name="Firek B.A."/>
            <person name="Baker R."/>
            <person name="Thomas B.C."/>
            <person name="Morowitz M.J."/>
            <person name="Banfield J.F."/>
        </authorList>
    </citation>
    <scope>NUCLEOTIDE SEQUENCE [LARGE SCALE GENOMIC DNA]</scope>
    <source>
        <strain evidence="2">S2_005_003_R2_41</strain>
    </source>
</reference>
<gene>
    <name evidence="2" type="ORF">DI563_09430</name>
</gene>
<protein>
    <submittedName>
        <fullName evidence="2">Type VI secretion system protein TssA</fullName>
    </submittedName>
</protein>
<dbReference type="InterPro" id="IPR010657">
    <property type="entry name" value="ImpA_N"/>
</dbReference>
<dbReference type="AlphaFoldDB" id="A0A2W5SKZ0"/>
<dbReference type="Proteomes" id="UP000249135">
    <property type="component" value="Unassembled WGS sequence"/>
</dbReference>
<feature type="domain" description="ImpA N-terminal" evidence="1">
    <location>
        <begin position="23"/>
        <end position="146"/>
    </location>
</feature>
<evidence type="ECO:0000313" key="3">
    <source>
        <dbReference type="Proteomes" id="UP000249135"/>
    </source>
</evidence>
<dbReference type="PANTHER" id="PTHR37951:SF1">
    <property type="entry name" value="TYPE VI SECRETION SYSTEM COMPONENT TSSA1"/>
    <property type="match status" value="1"/>
</dbReference>
<dbReference type="Pfam" id="PF06812">
    <property type="entry name" value="ImpA_N"/>
    <property type="match status" value="1"/>
</dbReference>
<evidence type="ECO:0000313" key="2">
    <source>
        <dbReference type="EMBL" id="PZQ75520.1"/>
    </source>
</evidence>
<dbReference type="PANTHER" id="PTHR37951">
    <property type="entry name" value="CYTOPLASMIC PROTEIN-RELATED"/>
    <property type="match status" value="1"/>
</dbReference>
<dbReference type="EMBL" id="QFPP01000084">
    <property type="protein sequence ID" value="PZQ75520.1"/>
    <property type="molecule type" value="Genomic_DNA"/>
</dbReference>
<comment type="caution">
    <text evidence="2">The sequence shown here is derived from an EMBL/GenBank/DDBJ whole genome shotgun (WGS) entry which is preliminary data.</text>
</comment>
<dbReference type="InterPro" id="IPR017740">
    <property type="entry name" value="TssA-like"/>
</dbReference>
<sequence length="362" mass="38814">MTRVVTPDPATAARAPAAVADWLQPLSAQQPCGPSLEYDPEYAVLLSGMLPRGEAQYGNFVGTPEAPNWAEIERDCRRLLLRTKDINLLVWLARARTRLGQAGGLAQVLGMLAGLLQAWPEAVHPQLIVEGELDPAVRANALAALADPEGLLGDVRDVPVAAHTALRLTVRDVERAFASPRFADAHSPESVTQQLAALREAAGGDPKAPVHQLAQAARETHAINTWCRDHLSDEAPTLQPLLRVLDLFLPPEPPAAAPEAADPAGAGPLAIVPTGTTLLATTAMPLPASGPAASRDDVLRTIRAARQWFETHEPSSPVAVLLRQAERMVGKRFSQVADAIPLDLLHKWESADDDGRRERGYP</sequence>
<proteinExistence type="predicted"/>
<organism evidence="2 3">
    <name type="scientific">Variovorax paradoxus</name>
    <dbReference type="NCBI Taxonomy" id="34073"/>
    <lineage>
        <taxon>Bacteria</taxon>
        <taxon>Pseudomonadati</taxon>
        <taxon>Pseudomonadota</taxon>
        <taxon>Betaproteobacteria</taxon>
        <taxon>Burkholderiales</taxon>
        <taxon>Comamonadaceae</taxon>
        <taxon>Variovorax</taxon>
    </lineage>
</organism>
<evidence type="ECO:0000259" key="1">
    <source>
        <dbReference type="Pfam" id="PF06812"/>
    </source>
</evidence>